<evidence type="ECO:0000259" key="3">
    <source>
        <dbReference type="Pfam" id="PF08028"/>
    </source>
</evidence>
<dbReference type="AlphaFoldDB" id="A0A1I0SDY5"/>
<feature type="domain" description="Acyl-CoA dehydrogenase/oxidase N-terminal" evidence="2">
    <location>
        <begin position="3"/>
        <end position="81"/>
    </location>
</feature>
<dbReference type="InterPro" id="IPR013786">
    <property type="entry name" value="AcylCoA_DH/ox_N"/>
</dbReference>
<dbReference type="Gene3D" id="1.10.540.10">
    <property type="entry name" value="Acyl-CoA dehydrogenase/oxidase, N-terminal domain"/>
    <property type="match status" value="1"/>
</dbReference>
<dbReference type="InterPro" id="IPR009100">
    <property type="entry name" value="AcylCoA_DH/oxidase_NM_dom_sf"/>
</dbReference>
<reference evidence="5" key="1">
    <citation type="submission" date="2016-10" db="EMBL/GenBank/DDBJ databases">
        <authorList>
            <person name="Varghese N."/>
            <person name="Submissions S."/>
        </authorList>
    </citation>
    <scope>NUCLEOTIDE SEQUENCE [LARGE SCALE GENOMIC DNA]</scope>
    <source>
        <strain evidence="5">DSM 3695</strain>
    </source>
</reference>
<dbReference type="Gene3D" id="2.40.110.10">
    <property type="entry name" value="Butyryl-CoA Dehydrogenase, subunit A, domain 2"/>
    <property type="match status" value="1"/>
</dbReference>
<evidence type="ECO:0000256" key="1">
    <source>
        <dbReference type="ARBA" id="ARBA00023002"/>
    </source>
</evidence>
<name>A0A1I0SDY5_9BACT</name>
<accession>A0A1I0SDY5</accession>
<dbReference type="SUPFAM" id="SSF56645">
    <property type="entry name" value="Acyl-CoA dehydrogenase NM domain-like"/>
    <property type="match status" value="1"/>
</dbReference>
<dbReference type="GO" id="GO:0016627">
    <property type="term" value="F:oxidoreductase activity, acting on the CH-CH group of donors"/>
    <property type="evidence" value="ECO:0007669"/>
    <property type="project" value="InterPro"/>
</dbReference>
<protein>
    <submittedName>
        <fullName evidence="4">Acyl-CoA dehydrogenase</fullName>
    </submittedName>
</protein>
<gene>
    <name evidence="4" type="ORF">SAMN04488122_6730</name>
</gene>
<dbReference type="GO" id="GO:0050660">
    <property type="term" value="F:flavin adenine dinucleotide binding"/>
    <property type="evidence" value="ECO:0007669"/>
    <property type="project" value="InterPro"/>
</dbReference>
<dbReference type="OrthoDB" id="1170793at2"/>
<organism evidence="4 5">
    <name type="scientific">Chitinophaga arvensicola</name>
    <dbReference type="NCBI Taxonomy" id="29529"/>
    <lineage>
        <taxon>Bacteria</taxon>
        <taxon>Pseudomonadati</taxon>
        <taxon>Bacteroidota</taxon>
        <taxon>Chitinophagia</taxon>
        <taxon>Chitinophagales</taxon>
        <taxon>Chitinophagaceae</taxon>
        <taxon>Chitinophaga</taxon>
    </lineage>
</organism>
<proteinExistence type="predicted"/>
<dbReference type="PIRSF" id="PIRSF016578">
    <property type="entry name" value="HsaA"/>
    <property type="match status" value="1"/>
</dbReference>
<feature type="domain" description="Acyl-CoA dehydrogenase C-terminal" evidence="3">
    <location>
        <begin position="235"/>
        <end position="358"/>
    </location>
</feature>
<evidence type="ECO:0000313" key="4">
    <source>
        <dbReference type="EMBL" id="SEW57296.1"/>
    </source>
</evidence>
<dbReference type="InterPro" id="IPR037069">
    <property type="entry name" value="AcylCoA_DH/ox_N_sf"/>
</dbReference>
<dbReference type="Pfam" id="PF02771">
    <property type="entry name" value="Acyl-CoA_dh_N"/>
    <property type="match status" value="1"/>
</dbReference>
<dbReference type="InterPro" id="IPR013107">
    <property type="entry name" value="Acyl-CoA_DH_C"/>
</dbReference>
<keyword evidence="5" id="KW-1185">Reference proteome</keyword>
<dbReference type="Proteomes" id="UP000199310">
    <property type="component" value="Unassembled WGS sequence"/>
</dbReference>
<dbReference type="RefSeq" id="WP_089904638.1">
    <property type="nucleotide sequence ID" value="NZ_FOJG01000003.1"/>
</dbReference>
<sequence length="361" mass="39958">MKEMLDKITIATIHQYAAESEQLQTLHPAWLEMAWEKGWFKLFVPEVYGGPGKTLPEILKLEEAIAAADGSLGWTVTLCSGAGWFAGFLDPELAHTLFADPKVCFAGSGEIGGTATRYEDHYLVNGTWRYASGALHATVFTANCTLLLPDGTPVLDDAGQPEVVSFILRKEEVNIIPGWSYVGMVATGSHAFEAIQVKVPLNRTFRINEEIRVSSPGFDYPFLQLAETTLAVNSAGMGQHFLALVEATFRKRSGQKKYTPEQVLAFEALLENSVQSLQHARTAFYTAFEDSWETLLAQQEIPAVLLEKVSATSRQLAHTARELCDTLYPYCGLEAARKETEINRVWRDIHTASQHALLTFA</sequence>
<dbReference type="Pfam" id="PF08028">
    <property type="entry name" value="Acyl-CoA_dh_2"/>
    <property type="match status" value="1"/>
</dbReference>
<dbReference type="Gene3D" id="1.20.140.10">
    <property type="entry name" value="Butyryl-CoA Dehydrogenase, subunit A, domain 3"/>
    <property type="match status" value="1"/>
</dbReference>
<dbReference type="InterPro" id="IPR046373">
    <property type="entry name" value="Acyl-CoA_Oxase/DH_mid-dom_sf"/>
</dbReference>
<evidence type="ECO:0000259" key="2">
    <source>
        <dbReference type="Pfam" id="PF02771"/>
    </source>
</evidence>
<keyword evidence="1" id="KW-0560">Oxidoreductase</keyword>
<dbReference type="STRING" id="29529.SAMN04488122_6730"/>
<evidence type="ECO:0000313" key="5">
    <source>
        <dbReference type="Proteomes" id="UP000199310"/>
    </source>
</evidence>
<dbReference type="EMBL" id="FOJG01000003">
    <property type="protein sequence ID" value="SEW57296.1"/>
    <property type="molecule type" value="Genomic_DNA"/>
</dbReference>